<protein>
    <submittedName>
        <fullName evidence="5">Unnamed protein product</fullName>
    </submittedName>
</protein>
<sequence length="589" mass="66165">MTNLVGPPLASESSGRIPSTRANLDGAPMKSANGTAVNSHRRLRHELSYHTTTQWAFLTSTHHPIDSRREHRPLRPSRPATAREIPTTESTKMPARPATSRCVMSRHHQQQHIELLTPRTATVAIQEAVRREKKEEQYVDPLIARSVEPRGQLGRERKISGVLETNTITMLSRARVVTTAAMNATERLRFCAFQARANGEYDGAIKFYKRLSAARPNEIEAKFHLAVCLERTGQFAQALATYKQVQTLSGNQHALAYYNMGNLCLRADKISQAIDYFSQAISTTKDKGVPCMSNAERIQSLGSSIGPTPIVFYRQRAAAYRKNGDFEKAAQDYVIVQKCAGTAPPAALTEENMMFTAEHLYQTVERAASPKKVASQQVVSADADDIKAKPVVKEHEHTHENATVPEEEADDMLTAWTVQRCLAIARLSRYERSERDLQWFTDLMQKRFSVCAALHPNVCKLLCRELVISPEASLPARTPIFMEHDEGIEADQHDRSLYFIFQGRVSISKISGRIFQQSPRRQECEAGILETLVNTAVDGRCEQGETWESPWATSHSLVSTEWKKAQLELCELEHGDVFGHQGRFTNEPR</sequence>
<dbReference type="InterPro" id="IPR014710">
    <property type="entry name" value="RmlC-like_jellyroll"/>
</dbReference>
<evidence type="ECO:0000256" key="4">
    <source>
        <dbReference type="SAM" id="MobiDB-lite"/>
    </source>
</evidence>
<reference evidence="5" key="1">
    <citation type="submission" date="2023-04" db="EMBL/GenBank/DDBJ databases">
        <title>Phytophthora fragariaefolia NBRC 109709.</title>
        <authorList>
            <person name="Ichikawa N."/>
            <person name="Sato H."/>
            <person name="Tonouchi N."/>
        </authorList>
    </citation>
    <scope>NUCLEOTIDE SEQUENCE</scope>
    <source>
        <strain evidence="5">NBRC 109709</strain>
    </source>
</reference>
<keyword evidence="1" id="KW-0677">Repeat</keyword>
<gene>
    <name evidence="5" type="ORF">Pfra01_002913300</name>
</gene>
<dbReference type="SUPFAM" id="SSF51206">
    <property type="entry name" value="cAMP-binding domain-like"/>
    <property type="match status" value="1"/>
</dbReference>
<feature type="compositionally biased region" description="Polar residues" evidence="4">
    <location>
        <begin position="11"/>
        <end position="22"/>
    </location>
</feature>
<dbReference type="OrthoDB" id="9450131at2759"/>
<proteinExistence type="predicted"/>
<dbReference type="SMART" id="SM00028">
    <property type="entry name" value="TPR"/>
    <property type="match status" value="4"/>
</dbReference>
<dbReference type="Gene3D" id="1.25.40.10">
    <property type="entry name" value="Tetratricopeptide repeat domain"/>
    <property type="match status" value="1"/>
</dbReference>
<evidence type="ECO:0000313" key="5">
    <source>
        <dbReference type="EMBL" id="GMG14531.1"/>
    </source>
</evidence>
<evidence type="ECO:0000313" key="6">
    <source>
        <dbReference type="Proteomes" id="UP001165121"/>
    </source>
</evidence>
<dbReference type="Proteomes" id="UP001165121">
    <property type="component" value="Unassembled WGS sequence"/>
</dbReference>
<dbReference type="Pfam" id="PF13181">
    <property type="entry name" value="TPR_8"/>
    <property type="match status" value="1"/>
</dbReference>
<dbReference type="SUPFAM" id="SSF48452">
    <property type="entry name" value="TPR-like"/>
    <property type="match status" value="1"/>
</dbReference>
<dbReference type="AlphaFoldDB" id="A0A9W6YMD6"/>
<feature type="repeat" description="TPR" evidence="3">
    <location>
        <begin position="254"/>
        <end position="287"/>
    </location>
</feature>
<dbReference type="InterPro" id="IPR011990">
    <property type="entry name" value="TPR-like_helical_dom_sf"/>
</dbReference>
<evidence type="ECO:0000256" key="2">
    <source>
        <dbReference type="ARBA" id="ARBA00022803"/>
    </source>
</evidence>
<feature type="region of interest" description="Disordered" evidence="4">
    <location>
        <begin position="1"/>
        <end position="41"/>
    </location>
</feature>
<dbReference type="PANTHER" id="PTHR45586">
    <property type="entry name" value="TPR REPEAT-CONTAINING PROTEIN PA4667"/>
    <property type="match status" value="1"/>
</dbReference>
<feature type="region of interest" description="Disordered" evidence="4">
    <location>
        <begin position="60"/>
        <end position="96"/>
    </location>
</feature>
<accession>A0A9W6YMD6</accession>
<name>A0A9W6YMD6_9STRA</name>
<comment type="caution">
    <text evidence="5">The sequence shown here is derived from an EMBL/GenBank/DDBJ whole genome shotgun (WGS) entry which is preliminary data.</text>
</comment>
<evidence type="ECO:0000256" key="3">
    <source>
        <dbReference type="PROSITE-ProRule" id="PRU00339"/>
    </source>
</evidence>
<dbReference type="Pfam" id="PF14559">
    <property type="entry name" value="TPR_19"/>
    <property type="match status" value="1"/>
</dbReference>
<dbReference type="InterPro" id="IPR019734">
    <property type="entry name" value="TPR_rpt"/>
</dbReference>
<keyword evidence="2 3" id="KW-0802">TPR repeat</keyword>
<organism evidence="5 6">
    <name type="scientific">Phytophthora fragariaefolia</name>
    <dbReference type="NCBI Taxonomy" id="1490495"/>
    <lineage>
        <taxon>Eukaryota</taxon>
        <taxon>Sar</taxon>
        <taxon>Stramenopiles</taxon>
        <taxon>Oomycota</taxon>
        <taxon>Peronosporomycetes</taxon>
        <taxon>Peronosporales</taxon>
        <taxon>Peronosporaceae</taxon>
        <taxon>Phytophthora</taxon>
    </lineage>
</organism>
<dbReference type="InterPro" id="IPR018490">
    <property type="entry name" value="cNMP-bd_dom_sf"/>
</dbReference>
<dbReference type="PROSITE" id="PS50005">
    <property type="entry name" value="TPR"/>
    <property type="match status" value="1"/>
</dbReference>
<keyword evidence="6" id="KW-1185">Reference proteome</keyword>
<dbReference type="Gene3D" id="2.60.120.10">
    <property type="entry name" value="Jelly Rolls"/>
    <property type="match status" value="1"/>
</dbReference>
<evidence type="ECO:0000256" key="1">
    <source>
        <dbReference type="ARBA" id="ARBA00022737"/>
    </source>
</evidence>
<dbReference type="EMBL" id="BSXT01018849">
    <property type="protein sequence ID" value="GMG14531.1"/>
    <property type="molecule type" value="Genomic_DNA"/>
</dbReference>
<dbReference type="InterPro" id="IPR051012">
    <property type="entry name" value="CellSynth/LPSAsmb/PSIAsmb"/>
</dbReference>
<dbReference type="PANTHER" id="PTHR45586:SF1">
    <property type="entry name" value="LIPOPOLYSACCHARIDE ASSEMBLY PROTEIN B"/>
    <property type="match status" value="1"/>
</dbReference>